<dbReference type="InterPro" id="IPR052180">
    <property type="entry name" value="NhaC_Na-H+_Antiporter"/>
</dbReference>
<accession>A0ABR5Q115</accession>
<evidence type="ECO:0000256" key="2">
    <source>
        <dbReference type="ARBA" id="ARBA00022448"/>
    </source>
</evidence>
<feature type="transmembrane region" description="Helical" evidence="9">
    <location>
        <begin position="319"/>
        <end position="339"/>
    </location>
</feature>
<feature type="transmembrane region" description="Helical" evidence="9">
    <location>
        <begin position="406"/>
        <end position="428"/>
    </location>
</feature>
<keyword evidence="5 9" id="KW-0812">Transmembrane</keyword>
<feature type="domain" description="Na+/H+ antiporter NhaC-like C-terminal" evidence="10">
    <location>
        <begin position="176"/>
        <end position="444"/>
    </location>
</feature>
<keyword evidence="4" id="KW-1003">Cell membrane</keyword>
<evidence type="ECO:0000256" key="6">
    <source>
        <dbReference type="ARBA" id="ARBA00022989"/>
    </source>
</evidence>
<keyword evidence="6 9" id="KW-1133">Transmembrane helix</keyword>
<feature type="transmembrane region" description="Helical" evidence="9">
    <location>
        <begin position="245"/>
        <end position="265"/>
    </location>
</feature>
<feature type="transmembrane region" description="Helical" evidence="9">
    <location>
        <begin position="48"/>
        <end position="66"/>
    </location>
</feature>
<sequence>MKTVRHIFFEHVRYTVKGQIFQEVGCMTEFVIIGTFAVLLIIGTVLSVPLIYTLLMGFALFFSYGISRSISAKALLRSAAKSIWEVRSVIALFAIVGAMSAAWRASGTIPEIVSISSNLLSPSVFVLATFLLCSMMSMLIGTAFGTAATMGIICMSIGRAINANELLIGGAVLAGSYFGDRCSPMSTSAMLVSQLTDTNLSKNIGRMLRTSVVPFIIACLIYVAWDTFMGGSGTVPDVTSILSRAFRLSWVALAPAILVVVLALLKVDVIITMLSSLLLACGICIFVQHVPIIELPQILLFGLRAPGATVANMVNGGGVFSMLNVVFIVAISSSYAGLFQSTHLLRRMCEMVADLSDKSTPFLSILITSMFTSMVSCNQTLAIMLTNNLCEHTEKSSSALALDIENSAVILAPLVPWSISNISVLSAIGAPSMSLLAASFLYLLPLWSLGISIWLHHRPENINCRRAHLLGLSADDVASSSLAQTHQGVNVEKCLEVQTA</sequence>
<evidence type="ECO:0000256" key="4">
    <source>
        <dbReference type="ARBA" id="ARBA00022475"/>
    </source>
</evidence>
<dbReference type="InterPro" id="IPR018461">
    <property type="entry name" value="Na/H_Antiport_NhaC-like_C"/>
</dbReference>
<feature type="transmembrane region" description="Helical" evidence="9">
    <location>
        <begin position="207"/>
        <end position="225"/>
    </location>
</feature>
<evidence type="ECO:0000256" key="8">
    <source>
        <dbReference type="ARBA" id="ARBA00038435"/>
    </source>
</evidence>
<reference evidence="11 12" key="1">
    <citation type="journal article" date="2015" name="Genome Announc.">
        <title>Expanding the biotechnology potential of lactobacilli through comparative genomics of 213 strains and associated genera.</title>
        <authorList>
            <person name="Sun Z."/>
            <person name="Harris H.M."/>
            <person name="McCann A."/>
            <person name="Guo C."/>
            <person name="Argimon S."/>
            <person name="Zhang W."/>
            <person name="Yang X."/>
            <person name="Jeffery I.B."/>
            <person name="Cooney J.C."/>
            <person name="Kagawa T.F."/>
            <person name="Liu W."/>
            <person name="Song Y."/>
            <person name="Salvetti E."/>
            <person name="Wrobel A."/>
            <person name="Rasinkangas P."/>
            <person name="Parkhill J."/>
            <person name="Rea M.C."/>
            <person name="O'Sullivan O."/>
            <person name="Ritari J."/>
            <person name="Douillard F.P."/>
            <person name="Paul Ross R."/>
            <person name="Yang R."/>
            <person name="Briner A.E."/>
            <person name="Felis G.E."/>
            <person name="de Vos W.M."/>
            <person name="Barrangou R."/>
            <person name="Klaenhammer T.R."/>
            <person name="Caufield P.W."/>
            <person name="Cui Y."/>
            <person name="Zhang H."/>
            <person name="O'Toole P.W."/>
        </authorList>
    </citation>
    <scope>NUCLEOTIDE SEQUENCE [LARGE SCALE GENOMIC DNA]</scope>
    <source>
        <strain evidence="11 12">DSM 7090</strain>
    </source>
</reference>
<proteinExistence type="inferred from homology"/>
<evidence type="ECO:0000256" key="9">
    <source>
        <dbReference type="SAM" id="Phobius"/>
    </source>
</evidence>
<evidence type="ECO:0000256" key="7">
    <source>
        <dbReference type="ARBA" id="ARBA00023136"/>
    </source>
</evidence>
<keyword evidence="3" id="KW-0050">Antiport</keyword>
<feature type="transmembrane region" description="Helical" evidence="9">
    <location>
        <begin position="20"/>
        <end position="42"/>
    </location>
</feature>
<comment type="similarity">
    <text evidence="8">Belongs to the NhaC Na(+)/H(+) (TC 2.A.35) antiporter family.</text>
</comment>
<comment type="caution">
    <text evidence="11">The sequence shown here is derived from an EMBL/GenBank/DDBJ whole genome shotgun (WGS) entry which is preliminary data.</text>
</comment>
<organism evidence="11 12">
    <name type="scientific">Lancefieldella rimae</name>
    <dbReference type="NCBI Taxonomy" id="1383"/>
    <lineage>
        <taxon>Bacteria</taxon>
        <taxon>Bacillati</taxon>
        <taxon>Actinomycetota</taxon>
        <taxon>Coriobacteriia</taxon>
        <taxon>Coriobacteriales</taxon>
        <taxon>Atopobiaceae</taxon>
        <taxon>Lancefieldella</taxon>
    </lineage>
</organism>
<keyword evidence="2" id="KW-0813">Transport</keyword>
<dbReference type="EMBL" id="JQCP01000001">
    <property type="protein sequence ID" value="KRO02953.1"/>
    <property type="molecule type" value="Genomic_DNA"/>
</dbReference>
<evidence type="ECO:0000256" key="5">
    <source>
        <dbReference type="ARBA" id="ARBA00022692"/>
    </source>
</evidence>
<feature type="transmembrane region" description="Helical" evidence="9">
    <location>
        <begin position="277"/>
        <end position="299"/>
    </location>
</feature>
<dbReference type="PANTHER" id="PTHR33451:SF3">
    <property type="entry name" value="MALATE-2H(+)_NA(+)-LACTATE ANTIPORTER"/>
    <property type="match status" value="1"/>
</dbReference>
<keyword evidence="12" id="KW-1185">Reference proteome</keyword>
<feature type="transmembrane region" description="Helical" evidence="9">
    <location>
        <begin position="86"/>
        <end position="105"/>
    </location>
</feature>
<comment type="subcellular location">
    <subcellularLocation>
        <location evidence="1">Cell membrane</location>
        <topology evidence="1">Multi-pass membrane protein</topology>
    </subcellularLocation>
</comment>
<keyword evidence="7 9" id="KW-0472">Membrane</keyword>
<gene>
    <name evidence="11" type="ORF">IV60_GL000125</name>
</gene>
<dbReference type="PANTHER" id="PTHR33451">
    <property type="entry name" value="MALATE-2H(+)/NA(+)-LACTATE ANTIPORTER"/>
    <property type="match status" value="1"/>
</dbReference>
<evidence type="ECO:0000256" key="1">
    <source>
        <dbReference type="ARBA" id="ARBA00004651"/>
    </source>
</evidence>
<dbReference type="Proteomes" id="UP000051927">
    <property type="component" value="Unassembled WGS sequence"/>
</dbReference>
<feature type="transmembrane region" description="Helical" evidence="9">
    <location>
        <begin position="125"/>
        <end position="153"/>
    </location>
</feature>
<dbReference type="Pfam" id="PF03553">
    <property type="entry name" value="Na_H_antiporter"/>
    <property type="match status" value="1"/>
</dbReference>
<evidence type="ECO:0000256" key="3">
    <source>
        <dbReference type="ARBA" id="ARBA00022449"/>
    </source>
</evidence>
<evidence type="ECO:0000313" key="11">
    <source>
        <dbReference type="EMBL" id="KRO02953.1"/>
    </source>
</evidence>
<evidence type="ECO:0000259" key="10">
    <source>
        <dbReference type="Pfam" id="PF03553"/>
    </source>
</evidence>
<protein>
    <submittedName>
        <fullName evidence="11">Na+ H+ antiporter nhac</fullName>
    </submittedName>
</protein>
<evidence type="ECO:0000313" key="12">
    <source>
        <dbReference type="Proteomes" id="UP000051927"/>
    </source>
</evidence>
<name>A0ABR5Q115_9ACTN</name>
<feature type="transmembrane region" description="Helical" evidence="9">
    <location>
        <begin position="435"/>
        <end position="455"/>
    </location>
</feature>